<evidence type="ECO:0000259" key="1">
    <source>
        <dbReference type="Pfam" id="PF08770"/>
    </source>
</evidence>
<proteinExistence type="predicted"/>
<protein>
    <submittedName>
        <fullName evidence="2">Sulfur oxidation protein SoxZ</fullName>
    </submittedName>
</protein>
<dbReference type="SUPFAM" id="SSF81296">
    <property type="entry name" value="E set domains"/>
    <property type="match status" value="1"/>
</dbReference>
<dbReference type="EMBL" id="UOEC01000151">
    <property type="protein sequence ID" value="VAV97969.1"/>
    <property type="molecule type" value="Genomic_DNA"/>
</dbReference>
<organism evidence="2">
    <name type="scientific">hydrothermal vent metagenome</name>
    <dbReference type="NCBI Taxonomy" id="652676"/>
    <lineage>
        <taxon>unclassified sequences</taxon>
        <taxon>metagenomes</taxon>
        <taxon>ecological metagenomes</taxon>
    </lineage>
</organism>
<accession>A0A3B0S139</accession>
<dbReference type="AlphaFoldDB" id="A0A3B0S139"/>
<dbReference type="InterPro" id="IPR013783">
    <property type="entry name" value="Ig-like_fold"/>
</dbReference>
<dbReference type="InterPro" id="IPR014880">
    <property type="entry name" value="SoxZ_dom"/>
</dbReference>
<feature type="domain" description="Sulphur oxidation protein SoxZ" evidence="1">
    <location>
        <begin position="7"/>
        <end position="101"/>
    </location>
</feature>
<dbReference type="Pfam" id="PF08770">
    <property type="entry name" value="SoxZ"/>
    <property type="match status" value="1"/>
</dbReference>
<gene>
    <name evidence="2" type="ORF">MNBD_ALPHA08-63</name>
</gene>
<name>A0A3B0S139_9ZZZZ</name>
<sequence>MAKARVKAPKKAKAGDIVTIKTLITHKMESGRRKDRKTGELIPRWIIDKFTAKFNGETFFSSDWYGAVSANPYMSFSFKAEKSGEFEFIWNDEKGEVTVKKSKLTVA</sequence>
<reference evidence="2" key="1">
    <citation type="submission" date="2018-06" db="EMBL/GenBank/DDBJ databases">
        <authorList>
            <person name="Zhirakovskaya E."/>
        </authorList>
    </citation>
    <scope>NUCLEOTIDE SEQUENCE</scope>
</reference>
<dbReference type="InterPro" id="IPR030995">
    <property type="entry name" value="SoxZ"/>
</dbReference>
<dbReference type="NCBIfam" id="TIGR04490">
    <property type="entry name" value="SoxZ_true"/>
    <property type="match status" value="1"/>
</dbReference>
<dbReference type="Gene3D" id="2.60.40.10">
    <property type="entry name" value="Immunoglobulins"/>
    <property type="match status" value="1"/>
</dbReference>
<dbReference type="InterPro" id="IPR014756">
    <property type="entry name" value="Ig_E-set"/>
</dbReference>
<evidence type="ECO:0000313" key="2">
    <source>
        <dbReference type="EMBL" id="VAV97969.1"/>
    </source>
</evidence>